<dbReference type="Proteomes" id="UP001178461">
    <property type="component" value="Chromosome 8"/>
</dbReference>
<proteinExistence type="predicted"/>
<sequence length="133" mass="14583">MGRALECEAAAAAAAAAALIILGCRRQSPEGTEATVEQGLPAFHDGMTSCSTVWVGQRLRGLQNSQAPSPFQLEQFTLLTCYINYDYMHLRSPKEQQDVRLTLTLLVRASAENHAVIWAQVPRRRASPAACRK</sequence>
<dbReference type="PROSITE" id="PS51257">
    <property type="entry name" value="PROKAR_LIPOPROTEIN"/>
    <property type="match status" value="1"/>
</dbReference>
<organism evidence="1 2">
    <name type="scientific">Podarcis lilfordi</name>
    <name type="common">Lilford's wall lizard</name>
    <dbReference type="NCBI Taxonomy" id="74358"/>
    <lineage>
        <taxon>Eukaryota</taxon>
        <taxon>Metazoa</taxon>
        <taxon>Chordata</taxon>
        <taxon>Craniata</taxon>
        <taxon>Vertebrata</taxon>
        <taxon>Euteleostomi</taxon>
        <taxon>Lepidosauria</taxon>
        <taxon>Squamata</taxon>
        <taxon>Bifurcata</taxon>
        <taxon>Unidentata</taxon>
        <taxon>Episquamata</taxon>
        <taxon>Laterata</taxon>
        <taxon>Lacertibaenia</taxon>
        <taxon>Lacertidae</taxon>
        <taxon>Podarcis</taxon>
    </lineage>
</organism>
<evidence type="ECO:0000313" key="1">
    <source>
        <dbReference type="EMBL" id="CAI5782419.1"/>
    </source>
</evidence>
<name>A0AA35KRJ1_9SAUR</name>
<gene>
    <name evidence="1" type="ORF">PODLI_1B036867</name>
</gene>
<accession>A0AA35KRJ1</accession>
<reference evidence="1" key="1">
    <citation type="submission" date="2022-12" db="EMBL/GenBank/DDBJ databases">
        <authorList>
            <person name="Alioto T."/>
            <person name="Alioto T."/>
            <person name="Gomez Garrido J."/>
        </authorList>
    </citation>
    <scope>NUCLEOTIDE SEQUENCE</scope>
</reference>
<dbReference type="AlphaFoldDB" id="A0AA35KRJ1"/>
<protein>
    <submittedName>
        <fullName evidence="1">Uncharacterized protein</fullName>
    </submittedName>
</protein>
<evidence type="ECO:0000313" key="2">
    <source>
        <dbReference type="Proteomes" id="UP001178461"/>
    </source>
</evidence>
<dbReference type="EMBL" id="OX395133">
    <property type="protein sequence ID" value="CAI5782419.1"/>
    <property type="molecule type" value="Genomic_DNA"/>
</dbReference>
<keyword evidence="2" id="KW-1185">Reference proteome</keyword>